<keyword evidence="5" id="KW-1185">Reference proteome</keyword>
<reference evidence="2 5" key="2">
    <citation type="submission" date="2020-08" db="EMBL/GenBank/DDBJ databases">
        <title>Genomic Encyclopedia of Type Strains, Phase IV (KMG-IV): sequencing the most valuable type-strain genomes for metagenomic binning, comparative biology and taxonomic classification.</title>
        <authorList>
            <person name="Goeker M."/>
        </authorList>
    </citation>
    <scope>NUCLEOTIDE SEQUENCE [LARGE SCALE GENOMIC DNA]</scope>
    <source>
        <strain evidence="2 5">DSM 8510</strain>
    </source>
</reference>
<evidence type="ECO:0000313" key="4">
    <source>
        <dbReference type="Proteomes" id="UP000430021"/>
    </source>
</evidence>
<proteinExistence type="predicted"/>
<evidence type="ECO:0000313" key="3">
    <source>
        <dbReference type="EMBL" id="MXP39146.1"/>
    </source>
</evidence>
<dbReference type="EMBL" id="JACICE010000002">
    <property type="protein sequence ID" value="MBB3775760.1"/>
    <property type="molecule type" value="Genomic_DNA"/>
</dbReference>
<dbReference type="RefSeq" id="WP_160761216.1">
    <property type="nucleotide sequence ID" value="NZ_BAAADZ010000010.1"/>
</dbReference>
<feature type="signal peptide" evidence="1">
    <location>
        <begin position="1"/>
        <end position="21"/>
    </location>
</feature>
<feature type="chain" id="PRO_5026272632" description="DUF3617 family protein" evidence="1">
    <location>
        <begin position="22"/>
        <end position="192"/>
    </location>
</feature>
<accession>A0A6I4UL22</accession>
<dbReference type="OrthoDB" id="7596012at2"/>
<reference evidence="3 4" key="1">
    <citation type="submission" date="2019-12" db="EMBL/GenBank/DDBJ databases">
        <title>Genomic-based taxomic classification of the family Erythrobacteraceae.</title>
        <authorList>
            <person name="Xu L."/>
        </authorList>
    </citation>
    <scope>NUCLEOTIDE SEQUENCE [LARGE SCALE GENOMIC DNA]</scope>
    <source>
        <strain evidence="3 4">JCM 10282</strain>
    </source>
</reference>
<dbReference type="AlphaFoldDB" id="A0A6I4UL22"/>
<keyword evidence="1" id="KW-0732">Signal</keyword>
<name>A0A6I4UL22_9SPHN</name>
<evidence type="ECO:0008006" key="6">
    <source>
        <dbReference type="Google" id="ProtNLM"/>
    </source>
</evidence>
<dbReference type="EMBL" id="WTYB01000002">
    <property type="protein sequence ID" value="MXP39146.1"/>
    <property type="molecule type" value="Genomic_DNA"/>
</dbReference>
<protein>
    <recommendedName>
        <fullName evidence="6">DUF3617 family protein</fullName>
    </recommendedName>
</protein>
<dbReference type="Proteomes" id="UP000548685">
    <property type="component" value="Unassembled WGS sequence"/>
</dbReference>
<evidence type="ECO:0000256" key="1">
    <source>
        <dbReference type="SAM" id="SignalP"/>
    </source>
</evidence>
<organism evidence="3 4">
    <name type="scientific">Erythrobacter ramosus</name>
    <dbReference type="NCBI Taxonomy" id="35811"/>
    <lineage>
        <taxon>Bacteria</taxon>
        <taxon>Pseudomonadati</taxon>
        <taxon>Pseudomonadota</taxon>
        <taxon>Alphaproteobacteria</taxon>
        <taxon>Sphingomonadales</taxon>
        <taxon>Erythrobacteraceae</taxon>
        <taxon>Erythrobacter/Porphyrobacter group</taxon>
        <taxon>Erythrobacter</taxon>
    </lineage>
</organism>
<gene>
    <name evidence="2" type="ORF">FHS52_001729</name>
    <name evidence="3" type="ORF">GRI59_11065</name>
</gene>
<dbReference type="Proteomes" id="UP000430021">
    <property type="component" value="Unassembled WGS sequence"/>
</dbReference>
<evidence type="ECO:0000313" key="5">
    <source>
        <dbReference type="Proteomes" id="UP000548685"/>
    </source>
</evidence>
<sequence>MHSLFALAAPLTLLLPLVAEAAGVASDGSGPAVSAPQCDVAAAGQEPTEPVAVNPLSALRQSSIVRQVRIEQRVVVRIAPQSASSRRNLLADLPQRAVAPQFEEGGKEKCVALDGIAGVQTGSGNRLVLFLRDRRMISVNLEKSCRARDFYSGFYVEKNKDGRLCVDRDKLQSRTGARCEVETMRELVEVRD</sequence>
<comment type="caution">
    <text evidence="3">The sequence shown here is derived from an EMBL/GenBank/DDBJ whole genome shotgun (WGS) entry which is preliminary data.</text>
</comment>
<evidence type="ECO:0000313" key="2">
    <source>
        <dbReference type="EMBL" id="MBB3775760.1"/>
    </source>
</evidence>